<dbReference type="Proteomes" id="UP000060345">
    <property type="component" value="Chromosome 2"/>
</dbReference>
<organism evidence="1 2">
    <name type="scientific">Prevotella fusca JCM 17724</name>
    <dbReference type="NCBI Taxonomy" id="1236517"/>
    <lineage>
        <taxon>Bacteria</taxon>
        <taxon>Pseudomonadati</taxon>
        <taxon>Bacteroidota</taxon>
        <taxon>Bacteroidia</taxon>
        <taxon>Bacteroidales</taxon>
        <taxon>Prevotellaceae</taxon>
        <taxon>Prevotella</taxon>
    </lineage>
</organism>
<dbReference type="KEGG" id="pfus:ADJ77_09585"/>
<sequence>MNDSSVKCVDWKKNKGLYTLYGIVIQNQMVSQKGIKHRIKGRKVKQIPCLSVFYKQIIPIPTNVCKLFSYSSKPTHGL</sequence>
<gene>
    <name evidence="1" type="ORF">ADJ77_09585</name>
</gene>
<evidence type="ECO:0000313" key="1">
    <source>
        <dbReference type="EMBL" id="AKU70067.1"/>
    </source>
</evidence>
<reference evidence="1 2" key="1">
    <citation type="submission" date="2015-07" db="EMBL/GenBank/DDBJ databases">
        <authorList>
            <person name="Noorani M."/>
        </authorList>
    </citation>
    <scope>NUCLEOTIDE SEQUENCE [LARGE SCALE GENOMIC DNA]</scope>
    <source>
        <strain evidence="1 2">W1435</strain>
    </source>
</reference>
<evidence type="ECO:0000313" key="2">
    <source>
        <dbReference type="Proteomes" id="UP000060345"/>
    </source>
</evidence>
<accession>A0A0K1NLV9</accession>
<protein>
    <submittedName>
        <fullName evidence="1">Uncharacterized protein</fullName>
    </submittedName>
</protein>
<name>A0A0K1NLV9_9BACT</name>
<dbReference type="EMBL" id="CP012075">
    <property type="protein sequence ID" value="AKU70067.1"/>
    <property type="molecule type" value="Genomic_DNA"/>
</dbReference>
<proteinExistence type="predicted"/>
<dbReference type="AlphaFoldDB" id="A0A0K1NLV9"/>